<evidence type="ECO:0000256" key="6">
    <source>
        <dbReference type="SAM" id="Phobius"/>
    </source>
</evidence>
<evidence type="ECO:0000256" key="5">
    <source>
        <dbReference type="ARBA" id="ARBA00023136"/>
    </source>
</evidence>
<dbReference type="Gene3D" id="1.20.1250.20">
    <property type="entry name" value="MFS general substrate transporter like domains"/>
    <property type="match status" value="2"/>
</dbReference>
<feature type="transmembrane region" description="Helical" evidence="6">
    <location>
        <begin position="358"/>
        <end position="380"/>
    </location>
</feature>
<dbReference type="SUPFAM" id="SSF103473">
    <property type="entry name" value="MFS general substrate transporter"/>
    <property type="match status" value="1"/>
</dbReference>
<dbReference type="EMBL" id="QGDO01000001">
    <property type="protein sequence ID" value="PWJ44278.1"/>
    <property type="molecule type" value="Genomic_DNA"/>
</dbReference>
<feature type="transmembrane region" description="Helical" evidence="6">
    <location>
        <begin position="161"/>
        <end position="182"/>
    </location>
</feature>
<evidence type="ECO:0000313" key="9">
    <source>
        <dbReference type="Proteomes" id="UP000245535"/>
    </source>
</evidence>
<accession>A0A315ZHK3</accession>
<dbReference type="Pfam" id="PF13347">
    <property type="entry name" value="MFS_2"/>
    <property type="match status" value="1"/>
</dbReference>
<keyword evidence="5 6" id="KW-0472">Membrane</keyword>
<evidence type="ECO:0000256" key="2">
    <source>
        <dbReference type="ARBA" id="ARBA00022448"/>
    </source>
</evidence>
<feature type="transmembrane region" description="Helical" evidence="6">
    <location>
        <begin position="88"/>
        <end position="105"/>
    </location>
</feature>
<feature type="transmembrane region" description="Helical" evidence="6">
    <location>
        <begin position="392"/>
        <end position="415"/>
    </location>
</feature>
<dbReference type="InterPro" id="IPR036259">
    <property type="entry name" value="MFS_trans_sf"/>
</dbReference>
<gene>
    <name evidence="8" type="ORF">BC781_101628</name>
</gene>
<feature type="transmembrane region" description="Helical" evidence="6">
    <location>
        <begin position="421"/>
        <end position="443"/>
    </location>
</feature>
<feature type="transmembrane region" description="Helical" evidence="6">
    <location>
        <begin position="333"/>
        <end position="352"/>
    </location>
</feature>
<dbReference type="PANTHER" id="PTHR19432:SF35">
    <property type="entry name" value="SOLUTE CARRIER FAMILY 45 MEMBER 3 ISOFORM X1"/>
    <property type="match status" value="1"/>
</dbReference>
<evidence type="ECO:0000259" key="7">
    <source>
        <dbReference type="PROSITE" id="PS50850"/>
    </source>
</evidence>
<proteinExistence type="predicted"/>
<keyword evidence="4 6" id="KW-1133">Transmembrane helix</keyword>
<dbReference type="InterPro" id="IPR020846">
    <property type="entry name" value="MFS_dom"/>
</dbReference>
<organism evidence="8 9">
    <name type="scientific">Sediminitomix flava</name>
    <dbReference type="NCBI Taxonomy" id="379075"/>
    <lineage>
        <taxon>Bacteria</taxon>
        <taxon>Pseudomonadati</taxon>
        <taxon>Bacteroidota</taxon>
        <taxon>Cytophagia</taxon>
        <taxon>Cytophagales</taxon>
        <taxon>Flammeovirgaceae</taxon>
        <taxon>Sediminitomix</taxon>
    </lineage>
</organism>
<dbReference type="Proteomes" id="UP000245535">
    <property type="component" value="Unassembled WGS sequence"/>
</dbReference>
<dbReference type="GO" id="GO:0016020">
    <property type="term" value="C:membrane"/>
    <property type="evidence" value="ECO:0007669"/>
    <property type="project" value="UniProtKB-SubCell"/>
</dbReference>
<feature type="transmembrane region" description="Helical" evidence="6">
    <location>
        <begin position="194"/>
        <end position="215"/>
    </location>
</feature>
<feature type="transmembrane region" description="Helical" evidence="6">
    <location>
        <begin position="300"/>
        <end position="321"/>
    </location>
</feature>
<evidence type="ECO:0000256" key="1">
    <source>
        <dbReference type="ARBA" id="ARBA00004141"/>
    </source>
</evidence>
<dbReference type="GO" id="GO:0022857">
    <property type="term" value="F:transmembrane transporter activity"/>
    <property type="evidence" value="ECO:0007669"/>
    <property type="project" value="InterPro"/>
</dbReference>
<dbReference type="RefSeq" id="WP_245935568.1">
    <property type="nucleotide sequence ID" value="NZ_QGDO01000001.1"/>
</dbReference>
<keyword evidence="9" id="KW-1185">Reference proteome</keyword>
<comment type="caution">
    <text evidence="8">The sequence shown here is derived from an EMBL/GenBank/DDBJ whole genome shotgun (WGS) entry which is preliminary data.</text>
</comment>
<feature type="domain" description="Major facilitator superfamily (MFS) profile" evidence="7">
    <location>
        <begin position="254"/>
        <end position="449"/>
    </location>
</feature>
<dbReference type="PROSITE" id="PS50850">
    <property type="entry name" value="MFS"/>
    <property type="match status" value="1"/>
</dbReference>
<feature type="transmembrane region" description="Helical" evidence="6">
    <location>
        <begin position="16"/>
        <end position="36"/>
    </location>
</feature>
<evidence type="ECO:0000313" key="8">
    <source>
        <dbReference type="EMBL" id="PWJ44278.1"/>
    </source>
</evidence>
<comment type="subcellular location">
    <subcellularLocation>
        <location evidence="1">Membrane</location>
        <topology evidence="1">Multi-pass membrane protein</topology>
    </subcellularLocation>
</comment>
<keyword evidence="3 6" id="KW-0812">Transmembrane</keyword>
<keyword evidence="2" id="KW-0813">Transport</keyword>
<evidence type="ECO:0000256" key="3">
    <source>
        <dbReference type="ARBA" id="ARBA00022692"/>
    </source>
</evidence>
<sequence>MEKQTTMKATKPKLSFWQIWNLSFGFLGVQFGFALQNANVSRILSTLGADPHDLPIFWMIAPAIGLVVQPVVGAMSDRTWNKHFGRRGPFIFGGAIAATIGMFLMPNASAFTAYIPAIWFGALMLALMDGSFNVTFQPFRALVADMLPEEQINKGYSVQTFLINVGAVVGSALPFILTGIGIQNTAPEGQVPDSVIWSFYIGGTTLLVTVLWTVFSTKEYPPKEYAMYNGVDEAEVAKEEKKGFLELLKEMPTVMWQLAAVQFFSWFALFMMWVFSTSAVAQHVWGTSVDDTSSAAYNEAANWVGILFAGYGVFAALFSLVMDKIANKYGRKFTYAIALFAGGIGYVSMYFITDQNMLMASMLGIGIAWAAILAMPYAILSENLPSGAMGAYMGIFNLTVVIPQLLSGVVGRFLIGLFDKQAIFMLVTAGVCMFIASALVFIVKDKKKA</sequence>
<protein>
    <submittedName>
        <fullName evidence="8">Maltose/moltooligosaccharide transporter</fullName>
    </submittedName>
</protein>
<evidence type="ECO:0000256" key="4">
    <source>
        <dbReference type="ARBA" id="ARBA00022989"/>
    </source>
</evidence>
<reference evidence="8 9" key="1">
    <citation type="submission" date="2018-03" db="EMBL/GenBank/DDBJ databases">
        <title>Genomic Encyclopedia of Archaeal and Bacterial Type Strains, Phase II (KMG-II): from individual species to whole genera.</title>
        <authorList>
            <person name="Goeker M."/>
        </authorList>
    </citation>
    <scope>NUCLEOTIDE SEQUENCE [LARGE SCALE GENOMIC DNA]</scope>
    <source>
        <strain evidence="8 9">DSM 28229</strain>
    </source>
</reference>
<dbReference type="PANTHER" id="PTHR19432">
    <property type="entry name" value="SUGAR TRANSPORTER"/>
    <property type="match status" value="1"/>
</dbReference>
<feature type="transmembrane region" description="Helical" evidence="6">
    <location>
        <begin position="111"/>
        <end position="128"/>
    </location>
</feature>
<feature type="transmembrane region" description="Helical" evidence="6">
    <location>
        <begin position="258"/>
        <end position="280"/>
    </location>
</feature>
<dbReference type="AlphaFoldDB" id="A0A315ZHK3"/>
<feature type="transmembrane region" description="Helical" evidence="6">
    <location>
        <begin position="56"/>
        <end position="76"/>
    </location>
</feature>
<name>A0A315ZHK3_SEDFL</name>